<dbReference type="InterPro" id="IPR036640">
    <property type="entry name" value="ABC1_TM_sf"/>
</dbReference>
<dbReference type="AlphaFoldDB" id="A0A451A167"/>
<dbReference type="EMBL" id="CAADFY010000187">
    <property type="protein sequence ID" value="VFK59757.1"/>
    <property type="molecule type" value="Genomic_DNA"/>
</dbReference>
<name>A0A451A167_9GAMM</name>
<dbReference type="SUPFAM" id="SSF90123">
    <property type="entry name" value="ABC transporter transmembrane region"/>
    <property type="match status" value="1"/>
</dbReference>
<evidence type="ECO:0000256" key="2">
    <source>
        <dbReference type="ARBA" id="ARBA00022692"/>
    </source>
</evidence>
<dbReference type="InterPro" id="IPR003439">
    <property type="entry name" value="ABC_transporter-like_ATP-bd"/>
</dbReference>
<evidence type="ECO:0000256" key="4">
    <source>
        <dbReference type="ARBA" id="ARBA00023136"/>
    </source>
</evidence>
<dbReference type="GO" id="GO:0140359">
    <property type="term" value="F:ABC-type transporter activity"/>
    <property type="evidence" value="ECO:0007669"/>
    <property type="project" value="InterPro"/>
</dbReference>
<organism evidence="6">
    <name type="scientific">Candidatus Kentrum sp. TUN</name>
    <dbReference type="NCBI Taxonomy" id="2126343"/>
    <lineage>
        <taxon>Bacteria</taxon>
        <taxon>Pseudomonadati</taxon>
        <taxon>Pseudomonadota</taxon>
        <taxon>Gammaproteobacteria</taxon>
        <taxon>Candidatus Kentrum</taxon>
    </lineage>
</organism>
<sequence length="317" mass="36617">MVTFFMVSHFLTKKEAKAAHQVNIQEEEVNGIVFEGLSNIQTVKFLQMQSSILSIFNEKLEVLFNRIRYHIFYFRFRVGMVNLCGESFRVGIAGFIIWGIFNDRYEVGFLVLFLGYFDRIWDSLEVLSDVTNEFIVSKYSISRIIDILNEPIRIVSVQGKQSFPRNWKTMDVKDLTFRYDQHEVLKGVSFSIKRGEKVGIVGLSGEGKSTIFKLLLKQREEFGGQILFDDTPLESIDKSDYLRYIAVVLEHTELFNLSLEQNILLASPNEFSKDRLEKALRIANLSGFLHKFPQGIKTSIGEKGIKLSGGEKRFFRF</sequence>
<comment type="subcellular location">
    <subcellularLocation>
        <location evidence="1">Cell membrane</location>
        <topology evidence="1">Multi-pass membrane protein</topology>
    </subcellularLocation>
</comment>
<evidence type="ECO:0000256" key="1">
    <source>
        <dbReference type="ARBA" id="ARBA00004651"/>
    </source>
</evidence>
<dbReference type="PANTHER" id="PTHR24221:SF654">
    <property type="entry name" value="ATP-BINDING CASSETTE SUB-FAMILY B MEMBER 6"/>
    <property type="match status" value="1"/>
</dbReference>
<reference evidence="6" key="1">
    <citation type="submission" date="2019-02" db="EMBL/GenBank/DDBJ databases">
        <authorList>
            <person name="Gruber-Vodicka R. H."/>
            <person name="Seah K. B. B."/>
        </authorList>
    </citation>
    <scope>NUCLEOTIDE SEQUENCE</scope>
    <source>
        <strain evidence="7">BECK_BY2</strain>
        <strain evidence="6">BECK_BY3</strain>
    </source>
</reference>
<dbReference type="GO" id="GO:0016887">
    <property type="term" value="F:ATP hydrolysis activity"/>
    <property type="evidence" value="ECO:0007669"/>
    <property type="project" value="InterPro"/>
</dbReference>
<evidence type="ECO:0000313" key="6">
    <source>
        <dbReference type="EMBL" id="VFK59757.1"/>
    </source>
</evidence>
<dbReference type="InterPro" id="IPR027417">
    <property type="entry name" value="P-loop_NTPase"/>
</dbReference>
<dbReference type="PROSITE" id="PS50929">
    <property type="entry name" value="ABC_TM1F"/>
    <property type="match status" value="1"/>
</dbReference>
<keyword evidence="4" id="KW-0472">Membrane</keyword>
<keyword evidence="2 6" id="KW-0812">Transmembrane</keyword>
<evidence type="ECO:0000259" key="5">
    <source>
        <dbReference type="PROSITE" id="PS50929"/>
    </source>
</evidence>
<protein>
    <submittedName>
        <fullName evidence="6">ABC transporter transmembrane region</fullName>
    </submittedName>
</protein>
<accession>A0A451A167</accession>
<dbReference type="EMBL" id="CAADFV010000181">
    <property type="protein sequence ID" value="VFK68199.1"/>
    <property type="molecule type" value="Genomic_DNA"/>
</dbReference>
<dbReference type="Pfam" id="PF00005">
    <property type="entry name" value="ABC_tran"/>
    <property type="match status" value="1"/>
</dbReference>
<evidence type="ECO:0000256" key="3">
    <source>
        <dbReference type="ARBA" id="ARBA00022989"/>
    </source>
</evidence>
<dbReference type="InterPro" id="IPR039421">
    <property type="entry name" value="Type_1_exporter"/>
</dbReference>
<dbReference type="GO" id="GO:0034040">
    <property type="term" value="F:ATPase-coupled lipid transmembrane transporter activity"/>
    <property type="evidence" value="ECO:0007669"/>
    <property type="project" value="TreeGrafter"/>
</dbReference>
<dbReference type="Pfam" id="PF00664">
    <property type="entry name" value="ABC_membrane"/>
    <property type="match status" value="1"/>
</dbReference>
<keyword evidence="3" id="KW-1133">Transmembrane helix</keyword>
<dbReference type="GO" id="GO:0005524">
    <property type="term" value="F:ATP binding"/>
    <property type="evidence" value="ECO:0007669"/>
    <property type="project" value="InterPro"/>
</dbReference>
<dbReference type="SUPFAM" id="SSF52540">
    <property type="entry name" value="P-loop containing nucleoside triphosphate hydrolases"/>
    <property type="match status" value="1"/>
</dbReference>
<feature type="domain" description="ABC transmembrane type-1" evidence="5">
    <location>
        <begin position="1"/>
        <end position="134"/>
    </location>
</feature>
<dbReference type="Gene3D" id="1.20.1560.10">
    <property type="entry name" value="ABC transporter type 1, transmembrane domain"/>
    <property type="match status" value="1"/>
</dbReference>
<dbReference type="InterPro" id="IPR011527">
    <property type="entry name" value="ABC1_TM_dom"/>
</dbReference>
<dbReference type="GO" id="GO:0005886">
    <property type="term" value="C:plasma membrane"/>
    <property type="evidence" value="ECO:0007669"/>
    <property type="project" value="UniProtKB-SubCell"/>
</dbReference>
<dbReference type="Gene3D" id="3.40.50.300">
    <property type="entry name" value="P-loop containing nucleotide triphosphate hydrolases"/>
    <property type="match status" value="1"/>
</dbReference>
<dbReference type="PANTHER" id="PTHR24221">
    <property type="entry name" value="ATP-BINDING CASSETTE SUB-FAMILY B"/>
    <property type="match status" value="1"/>
</dbReference>
<gene>
    <name evidence="7" type="ORF">BECKTUN1418E_GA0071001_11813</name>
    <name evidence="6" type="ORF">BECKTUN1418F_GA0071002_11873</name>
</gene>
<evidence type="ECO:0000313" key="7">
    <source>
        <dbReference type="EMBL" id="VFK68199.1"/>
    </source>
</evidence>
<proteinExistence type="predicted"/>